<feature type="domain" description="Alpha-D-phosphohexomutase alpha/beta/alpha" evidence="10">
    <location>
        <begin position="167"/>
        <end position="258"/>
    </location>
</feature>
<dbReference type="InterPro" id="IPR016055">
    <property type="entry name" value="A-D-PHexomutase_a/b/a-I/II/III"/>
</dbReference>
<evidence type="ECO:0000256" key="4">
    <source>
        <dbReference type="ARBA" id="ARBA00022723"/>
    </source>
</evidence>
<evidence type="ECO:0000256" key="7">
    <source>
        <dbReference type="RuleBase" id="RU004326"/>
    </source>
</evidence>
<keyword evidence="4 7" id="KW-0479">Metal-binding</keyword>
<dbReference type="Pfam" id="PF02878">
    <property type="entry name" value="PGM_PMM_I"/>
    <property type="match status" value="1"/>
</dbReference>
<sequence>MKTGRYFGTDGFRGRAGSGLTAELAFKTGRFLGWYFARGGKKCRVVIGKDTRRSSYMLEYSLVSGLTASGADAYILHVTTTASVSYITRTDGFDCGIMISASHNPFSDNGIKLMNGAGEKLDDEAVLPLENYLDGIMPCQLEELPAASGEDIGASFDYVSGRNRYIGHLISLSACSFKGYSVGLDCANGSAWQIAKSVFDALGAKTCVLGGEPNGININESGATVPERLSALVKERGLDCGFAFDGDADRCIACDEYGNVVDGDAELYILANRLKAQGELKGEGIAATVLTNGGLINSLAAHGIGCELTQVGDRFVYKKMCECGFALGGEKSGHIIISKYGSSGDGLVTAIKILEAAAERGESISALLRGYRAAPQCNISVRVRDKNAAFSGGITEFAEGARTRFGCMRVNVRPSGTEPVVRIMAEGEDRENCERCAAEIARYLRHIQGVI</sequence>
<dbReference type="PRINTS" id="PR00509">
    <property type="entry name" value="PGMPMM"/>
</dbReference>
<dbReference type="InterPro" id="IPR005841">
    <property type="entry name" value="Alpha-D-phosphohexomutase_SF"/>
</dbReference>
<dbReference type="Pfam" id="PF02880">
    <property type="entry name" value="PGM_PMM_III"/>
    <property type="match status" value="1"/>
</dbReference>
<evidence type="ECO:0000259" key="11">
    <source>
        <dbReference type="Pfam" id="PF02880"/>
    </source>
</evidence>
<dbReference type="AlphaFoldDB" id="A0A9D1SIL9"/>
<keyword evidence="6" id="KW-0413">Isomerase</keyword>
<dbReference type="GO" id="GO:0005975">
    <property type="term" value="P:carbohydrate metabolic process"/>
    <property type="evidence" value="ECO:0007669"/>
    <property type="project" value="InterPro"/>
</dbReference>
<dbReference type="Pfam" id="PF02879">
    <property type="entry name" value="PGM_PMM_II"/>
    <property type="match status" value="1"/>
</dbReference>
<dbReference type="GO" id="GO:0000287">
    <property type="term" value="F:magnesium ion binding"/>
    <property type="evidence" value="ECO:0007669"/>
    <property type="project" value="InterPro"/>
</dbReference>
<evidence type="ECO:0000313" key="12">
    <source>
        <dbReference type="EMBL" id="HIU61325.1"/>
    </source>
</evidence>
<dbReference type="Proteomes" id="UP000824110">
    <property type="component" value="Unassembled WGS sequence"/>
</dbReference>
<evidence type="ECO:0000256" key="1">
    <source>
        <dbReference type="ARBA" id="ARBA00001946"/>
    </source>
</evidence>
<dbReference type="SUPFAM" id="SSF53738">
    <property type="entry name" value="Phosphoglucomutase, first 3 domains"/>
    <property type="match status" value="3"/>
</dbReference>
<feature type="domain" description="Alpha-D-phosphohexomutase alpha/beta/alpha" evidence="9">
    <location>
        <begin position="5"/>
        <end position="129"/>
    </location>
</feature>
<dbReference type="PROSITE" id="PS00710">
    <property type="entry name" value="PGM_PMM"/>
    <property type="match status" value="1"/>
</dbReference>
<protein>
    <submittedName>
        <fullName evidence="12">Phosphoglucosamine mutase</fullName>
    </submittedName>
</protein>
<keyword evidence="3" id="KW-0597">Phosphoprotein</keyword>
<dbReference type="EMBL" id="DVNE01000013">
    <property type="protein sequence ID" value="HIU61325.1"/>
    <property type="molecule type" value="Genomic_DNA"/>
</dbReference>
<comment type="cofactor">
    <cofactor evidence="1">
        <name>Mg(2+)</name>
        <dbReference type="ChEBI" id="CHEBI:18420"/>
    </cofactor>
</comment>
<keyword evidence="5 7" id="KW-0460">Magnesium</keyword>
<dbReference type="InterPro" id="IPR005845">
    <property type="entry name" value="A-D-PHexomutase_a/b/a-II"/>
</dbReference>
<dbReference type="GO" id="GO:0005829">
    <property type="term" value="C:cytosol"/>
    <property type="evidence" value="ECO:0007669"/>
    <property type="project" value="TreeGrafter"/>
</dbReference>
<name>A0A9D1SIL9_9FIRM</name>
<dbReference type="Gene3D" id="3.40.120.10">
    <property type="entry name" value="Alpha-D-Glucose-1,6-Bisphosphate, subunit A, domain 3"/>
    <property type="match status" value="3"/>
</dbReference>
<dbReference type="PANTHER" id="PTHR42946">
    <property type="entry name" value="PHOSPHOHEXOSE MUTASE"/>
    <property type="match status" value="1"/>
</dbReference>
<comment type="similarity">
    <text evidence="2 7">Belongs to the phosphohexose mutase family.</text>
</comment>
<feature type="domain" description="Alpha-D-phosphohexomutase C-terminal" evidence="8">
    <location>
        <begin position="381"/>
        <end position="442"/>
    </location>
</feature>
<gene>
    <name evidence="12" type="ORF">IAB69_01570</name>
</gene>
<dbReference type="InterPro" id="IPR016066">
    <property type="entry name" value="A-D-PHexomutase_CS"/>
</dbReference>
<dbReference type="InterPro" id="IPR005846">
    <property type="entry name" value="A-D-PHexomutase_a/b/a-III"/>
</dbReference>
<dbReference type="Gene3D" id="3.30.310.50">
    <property type="entry name" value="Alpha-D-phosphohexomutase, C-terminal domain"/>
    <property type="match status" value="1"/>
</dbReference>
<dbReference type="InterPro" id="IPR050060">
    <property type="entry name" value="Phosphoglucosamine_mutase"/>
</dbReference>
<dbReference type="InterPro" id="IPR036900">
    <property type="entry name" value="A-D-PHexomutase_C_sf"/>
</dbReference>
<dbReference type="GO" id="GO:0006048">
    <property type="term" value="P:UDP-N-acetylglucosamine biosynthetic process"/>
    <property type="evidence" value="ECO:0007669"/>
    <property type="project" value="TreeGrafter"/>
</dbReference>
<reference evidence="12" key="2">
    <citation type="journal article" date="2021" name="PeerJ">
        <title>Extensive microbial diversity within the chicken gut microbiome revealed by metagenomics and culture.</title>
        <authorList>
            <person name="Gilroy R."/>
            <person name="Ravi A."/>
            <person name="Getino M."/>
            <person name="Pursley I."/>
            <person name="Horton D.L."/>
            <person name="Alikhan N.F."/>
            <person name="Baker D."/>
            <person name="Gharbi K."/>
            <person name="Hall N."/>
            <person name="Watson M."/>
            <person name="Adriaenssens E.M."/>
            <person name="Foster-Nyarko E."/>
            <person name="Jarju S."/>
            <person name="Secka A."/>
            <person name="Antonio M."/>
            <person name="Oren A."/>
            <person name="Chaudhuri R.R."/>
            <person name="La Ragione R."/>
            <person name="Hildebrand F."/>
            <person name="Pallen M.J."/>
        </authorList>
    </citation>
    <scope>NUCLEOTIDE SEQUENCE</scope>
    <source>
        <strain evidence="12">CHK195-12923</strain>
    </source>
</reference>
<dbReference type="GO" id="GO:0004615">
    <property type="term" value="F:phosphomannomutase activity"/>
    <property type="evidence" value="ECO:0007669"/>
    <property type="project" value="TreeGrafter"/>
</dbReference>
<dbReference type="InterPro" id="IPR005844">
    <property type="entry name" value="A-D-PHexomutase_a/b/a-I"/>
</dbReference>
<evidence type="ECO:0000259" key="10">
    <source>
        <dbReference type="Pfam" id="PF02879"/>
    </source>
</evidence>
<evidence type="ECO:0000256" key="3">
    <source>
        <dbReference type="ARBA" id="ARBA00022553"/>
    </source>
</evidence>
<comment type="caution">
    <text evidence="12">The sequence shown here is derived from an EMBL/GenBank/DDBJ whole genome shotgun (WGS) entry which is preliminary data.</text>
</comment>
<accession>A0A9D1SIL9</accession>
<dbReference type="GO" id="GO:0009252">
    <property type="term" value="P:peptidoglycan biosynthetic process"/>
    <property type="evidence" value="ECO:0007669"/>
    <property type="project" value="TreeGrafter"/>
</dbReference>
<dbReference type="Pfam" id="PF00408">
    <property type="entry name" value="PGM_PMM_IV"/>
    <property type="match status" value="1"/>
</dbReference>
<dbReference type="PANTHER" id="PTHR42946:SF1">
    <property type="entry name" value="PHOSPHOGLUCOMUTASE (ALPHA-D-GLUCOSE-1,6-BISPHOSPHATE-DEPENDENT)"/>
    <property type="match status" value="1"/>
</dbReference>
<dbReference type="InterPro" id="IPR005843">
    <property type="entry name" value="A-D-PHexomutase_C"/>
</dbReference>
<dbReference type="GO" id="GO:0008966">
    <property type="term" value="F:phosphoglucosamine mutase activity"/>
    <property type="evidence" value="ECO:0007669"/>
    <property type="project" value="TreeGrafter"/>
</dbReference>
<dbReference type="SUPFAM" id="SSF55957">
    <property type="entry name" value="Phosphoglucomutase, C-terminal domain"/>
    <property type="match status" value="1"/>
</dbReference>
<evidence type="ECO:0000313" key="13">
    <source>
        <dbReference type="Proteomes" id="UP000824110"/>
    </source>
</evidence>
<reference evidence="12" key="1">
    <citation type="submission" date="2020-10" db="EMBL/GenBank/DDBJ databases">
        <authorList>
            <person name="Gilroy R."/>
        </authorList>
    </citation>
    <scope>NUCLEOTIDE SEQUENCE</scope>
    <source>
        <strain evidence="12">CHK195-12923</strain>
    </source>
</reference>
<organism evidence="12 13">
    <name type="scientific">Candidatus Coproplasma excrementigallinarum</name>
    <dbReference type="NCBI Taxonomy" id="2840747"/>
    <lineage>
        <taxon>Bacteria</taxon>
        <taxon>Bacillati</taxon>
        <taxon>Bacillota</taxon>
        <taxon>Clostridia</taxon>
        <taxon>Eubacteriales</taxon>
        <taxon>Candidatus Coproplasma</taxon>
    </lineage>
</organism>
<proteinExistence type="inferred from homology"/>
<evidence type="ECO:0000256" key="2">
    <source>
        <dbReference type="ARBA" id="ARBA00010231"/>
    </source>
</evidence>
<feature type="domain" description="Alpha-D-phosphohexomutase alpha/beta/alpha" evidence="11">
    <location>
        <begin position="262"/>
        <end position="368"/>
    </location>
</feature>
<evidence type="ECO:0000259" key="8">
    <source>
        <dbReference type="Pfam" id="PF00408"/>
    </source>
</evidence>
<evidence type="ECO:0000259" key="9">
    <source>
        <dbReference type="Pfam" id="PF02878"/>
    </source>
</evidence>
<evidence type="ECO:0000256" key="6">
    <source>
        <dbReference type="ARBA" id="ARBA00023235"/>
    </source>
</evidence>
<evidence type="ECO:0000256" key="5">
    <source>
        <dbReference type="ARBA" id="ARBA00022842"/>
    </source>
</evidence>